<dbReference type="InterPro" id="IPR050366">
    <property type="entry name" value="BP-dependent_transpt_permease"/>
</dbReference>
<dbReference type="PANTHER" id="PTHR43386">
    <property type="entry name" value="OLIGOPEPTIDE TRANSPORT SYSTEM PERMEASE PROTEIN APPC"/>
    <property type="match status" value="1"/>
</dbReference>
<evidence type="ECO:0000256" key="6">
    <source>
        <dbReference type="ARBA" id="ARBA00023136"/>
    </source>
</evidence>
<evidence type="ECO:0000256" key="3">
    <source>
        <dbReference type="ARBA" id="ARBA00022475"/>
    </source>
</evidence>
<dbReference type="Gene3D" id="1.10.3720.10">
    <property type="entry name" value="MetI-like"/>
    <property type="match status" value="1"/>
</dbReference>
<comment type="caution">
    <text evidence="9">The sequence shown here is derived from an EMBL/GenBank/DDBJ whole genome shotgun (WGS) entry which is preliminary data.</text>
</comment>
<dbReference type="RefSeq" id="WP_171324556.1">
    <property type="nucleotide sequence ID" value="NZ_JABFBC010000001.1"/>
</dbReference>
<comment type="similarity">
    <text evidence="7">Belongs to the binding-protein-dependent transport system permease family.</text>
</comment>
<keyword evidence="6 7" id="KW-0472">Membrane</keyword>
<gene>
    <name evidence="9" type="ORF">HMH01_09290</name>
</gene>
<dbReference type="AlphaFoldDB" id="A0A849L2P9"/>
<accession>A0A849L2P9</accession>
<evidence type="ECO:0000313" key="9">
    <source>
        <dbReference type="EMBL" id="NNU80628.1"/>
    </source>
</evidence>
<dbReference type="GO" id="GO:0005886">
    <property type="term" value="C:plasma membrane"/>
    <property type="evidence" value="ECO:0007669"/>
    <property type="project" value="UniProtKB-SubCell"/>
</dbReference>
<keyword evidence="4 7" id="KW-0812">Transmembrane</keyword>
<proteinExistence type="inferred from homology"/>
<dbReference type="GO" id="GO:0055085">
    <property type="term" value="P:transmembrane transport"/>
    <property type="evidence" value="ECO:0007669"/>
    <property type="project" value="InterPro"/>
</dbReference>
<keyword evidence="3" id="KW-1003">Cell membrane</keyword>
<organism evidence="9 10">
    <name type="scientific">Halovulum dunhuangense</name>
    <dbReference type="NCBI Taxonomy" id="1505036"/>
    <lineage>
        <taxon>Bacteria</taxon>
        <taxon>Pseudomonadati</taxon>
        <taxon>Pseudomonadota</taxon>
        <taxon>Alphaproteobacteria</taxon>
        <taxon>Rhodobacterales</taxon>
        <taxon>Paracoccaceae</taxon>
        <taxon>Halovulum</taxon>
    </lineage>
</organism>
<dbReference type="CDD" id="cd06261">
    <property type="entry name" value="TM_PBP2"/>
    <property type="match status" value="1"/>
</dbReference>
<evidence type="ECO:0000256" key="5">
    <source>
        <dbReference type="ARBA" id="ARBA00022989"/>
    </source>
</evidence>
<feature type="transmembrane region" description="Helical" evidence="7">
    <location>
        <begin position="152"/>
        <end position="177"/>
    </location>
</feature>
<comment type="subcellular location">
    <subcellularLocation>
        <location evidence="1 7">Cell membrane</location>
        <topology evidence="1 7">Multi-pass membrane protein</topology>
    </subcellularLocation>
</comment>
<reference evidence="9 10" key="1">
    <citation type="submission" date="2020-05" db="EMBL/GenBank/DDBJ databases">
        <title>Gimesia benthica sp. nov., a novel planctomycete isolated from a deep-sea water sample of the Northwest Indian Ocean.</title>
        <authorList>
            <person name="Wang J."/>
            <person name="Ruan C."/>
            <person name="Song L."/>
            <person name="Zhu Y."/>
            <person name="Li A."/>
            <person name="Zheng X."/>
            <person name="Wang L."/>
            <person name="Lu Z."/>
            <person name="Huang Y."/>
            <person name="Du W."/>
            <person name="Zhou Y."/>
            <person name="Huang L."/>
            <person name="Dai X."/>
        </authorList>
    </citation>
    <scope>NUCLEOTIDE SEQUENCE [LARGE SCALE GENOMIC DNA]</scope>
    <source>
        <strain evidence="9 10">YYQ-30</strain>
    </source>
</reference>
<name>A0A849L2P9_9RHOB</name>
<dbReference type="InterPro" id="IPR035906">
    <property type="entry name" value="MetI-like_sf"/>
</dbReference>
<dbReference type="Proteomes" id="UP000572377">
    <property type="component" value="Unassembled WGS sequence"/>
</dbReference>
<evidence type="ECO:0000256" key="7">
    <source>
        <dbReference type="RuleBase" id="RU363032"/>
    </source>
</evidence>
<keyword evidence="2 7" id="KW-0813">Transport</keyword>
<dbReference type="SUPFAM" id="SSF161098">
    <property type="entry name" value="MetI-like"/>
    <property type="match status" value="1"/>
</dbReference>
<dbReference type="Pfam" id="PF00528">
    <property type="entry name" value="BPD_transp_1"/>
    <property type="match status" value="1"/>
</dbReference>
<evidence type="ECO:0000256" key="4">
    <source>
        <dbReference type="ARBA" id="ARBA00022692"/>
    </source>
</evidence>
<protein>
    <submittedName>
        <fullName evidence="9">ABC transporter permease</fullName>
    </submittedName>
</protein>
<dbReference type="PROSITE" id="PS50928">
    <property type="entry name" value="ABC_TM1"/>
    <property type="match status" value="1"/>
</dbReference>
<evidence type="ECO:0000256" key="1">
    <source>
        <dbReference type="ARBA" id="ARBA00004651"/>
    </source>
</evidence>
<keyword evidence="5 7" id="KW-1133">Transmembrane helix</keyword>
<keyword evidence="10" id="KW-1185">Reference proteome</keyword>
<evidence type="ECO:0000256" key="2">
    <source>
        <dbReference type="ARBA" id="ARBA00022448"/>
    </source>
</evidence>
<dbReference type="InterPro" id="IPR000515">
    <property type="entry name" value="MetI-like"/>
</dbReference>
<sequence length="304" mass="31897">MSGLALALGALGAAIALSWAVREALARALPDRAGRLFGDAPLTACFGLIVIVTYATAALFAPLIAPFGEAEVVGRAFQPADGQMWLGGDQIGRDLFSRLVYGARNTVGIALLTTGIAFVAGVVTGLLAAALGGWVDQALGRIADMLMAIPQLIFALLLLTITGTSILNLTLIIALLYAPLIFRLTRAVAGNIVVLDYVTAARLRGEGTWHIMRREVLPNIAAPLAAEFGLRFCFVFLAISALSFLGLGLQPPTADWGSMVRETATMISFGLVTPLIPAAAIALLTVGVNFVVDWMLHLSSGLKE</sequence>
<feature type="transmembrane region" description="Helical" evidence="7">
    <location>
        <begin position="107"/>
        <end position="132"/>
    </location>
</feature>
<dbReference type="EMBL" id="JABFBC010000001">
    <property type="protein sequence ID" value="NNU80628.1"/>
    <property type="molecule type" value="Genomic_DNA"/>
</dbReference>
<feature type="transmembrane region" description="Helical" evidence="7">
    <location>
        <begin position="269"/>
        <end position="292"/>
    </location>
</feature>
<dbReference type="PANTHER" id="PTHR43386:SF25">
    <property type="entry name" value="PEPTIDE ABC TRANSPORTER PERMEASE PROTEIN"/>
    <property type="match status" value="1"/>
</dbReference>
<evidence type="ECO:0000259" key="8">
    <source>
        <dbReference type="PROSITE" id="PS50928"/>
    </source>
</evidence>
<feature type="domain" description="ABC transmembrane type-1" evidence="8">
    <location>
        <begin position="103"/>
        <end position="296"/>
    </location>
</feature>
<evidence type="ECO:0000313" key="10">
    <source>
        <dbReference type="Proteomes" id="UP000572377"/>
    </source>
</evidence>
<feature type="transmembrane region" description="Helical" evidence="7">
    <location>
        <begin position="44"/>
        <end position="65"/>
    </location>
</feature>
<feature type="transmembrane region" description="Helical" evidence="7">
    <location>
        <begin position="228"/>
        <end position="249"/>
    </location>
</feature>